<gene>
    <name evidence="1" type="ORF">BST63_27655</name>
</gene>
<protein>
    <submittedName>
        <fullName evidence="1">Uncharacterized protein</fullName>
    </submittedName>
</protein>
<dbReference type="RefSeq" id="WP_143273900.1">
    <property type="nucleotide sequence ID" value="NZ_NAFJ01000158.1"/>
</dbReference>
<organism evidence="1 2">
    <name type="scientific">Bradyrhizobium canariense</name>
    <dbReference type="NCBI Taxonomy" id="255045"/>
    <lineage>
        <taxon>Bacteria</taxon>
        <taxon>Pseudomonadati</taxon>
        <taxon>Pseudomonadota</taxon>
        <taxon>Alphaproteobacteria</taxon>
        <taxon>Hyphomicrobiales</taxon>
        <taxon>Nitrobacteraceae</taxon>
        <taxon>Bradyrhizobium</taxon>
    </lineage>
</organism>
<reference evidence="1 2" key="1">
    <citation type="submission" date="2017-03" db="EMBL/GenBank/DDBJ databases">
        <title>Whole genome sequences of fourteen strains of Bradyrhizobium canariense and one strain of Bradyrhizobium japonicum isolated from Lupinus (Papilionoideae: Genisteae) species in Algeria.</title>
        <authorList>
            <person name="Crovadore J."/>
            <person name="Chekireb D."/>
            <person name="Brachmann A."/>
            <person name="Chablais R."/>
            <person name="Cochard B."/>
            <person name="Lefort F."/>
        </authorList>
    </citation>
    <scope>NUCLEOTIDE SEQUENCE [LARGE SCALE GENOMIC DNA]</scope>
    <source>
        <strain evidence="1 2">UBMAN05</strain>
    </source>
</reference>
<comment type="caution">
    <text evidence="1">The sequence shown here is derived from an EMBL/GenBank/DDBJ whole genome shotgun (WGS) entry which is preliminary data.</text>
</comment>
<proteinExistence type="predicted"/>
<dbReference type="Proteomes" id="UP000193884">
    <property type="component" value="Unassembled WGS sequence"/>
</dbReference>
<accession>A0ABX3WXL8</accession>
<dbReference type="EMBL" id="NAFK01000172">
    <property type="protein sequence ID" value="OSJ24306.1"/>
    <property type="molecule type" value="Genomic_DNA"/>
</dbReference>
<evidence type="ECO:0000313" key="1">
    <source>
        <dbReference type="EMBL" id="OSJ24306.1"/>
    </source>
</evidence>
<keyword evidence="2" id="KW-1185">Reference proteome</keyword>
<evidence type="ECO:0000313" key="2">
    <source>
        <dbReference type="Proteomes" id="UP000193884"/>
    </source>
</evidence>
<name>A0ABX3WXL8_9BRAD</name>
<sequence>MVQGQPGHAVCRQTKLLFAVLGLEMISPRPGAALPYMQDRAFRSDFDAAIVYADDVGIDYHLDAELEFRRCSEEAAIIKRCARAQTLLPIALPVI</sequence>